<dbReference type="PROSITE" id="PS51257">
    <property type="entry name" value="PROKAR_LIPOPROTEIN"/>
    <property type="match status" value="1"/>
</dbReference>
<evidence type="ECO:0000313" key="2">
    <source>
        <dbReference type="EMBL" id="BCY28967.1"/>
    </source>
</evidence>
<dbReference type="EMBL" id="AP024749">
    <property type="protein sequence ID" value="BCY28967.1"/>
    <property type="molecule type" value="Genomic_DNA"/>
</dbReference>
<dbReference type="Proteomes" id="UP000825258">
    <property type="component" value="Chromosome"/>
</dbReference>
<protein>
    <submittedName>
        <fullName evidence="2">Uncharacterized protein</fullName>
    </submittedName>
</protein>
<keyword evidence="3" id="KW-1185">Reference proteome</keyword>
<feature type="signal peptide" evidence="1">
    <location>
        <begin position="1"/>
        <end position="21"/>
    </location>
</feature>
<reference evidence="2 3" key="1">
    <citation type="submission" date="2021-06" db="EMBL/GenBank/DDBJ databases">
        <title>Whole genome sequences of Flavobacterium sp. KK2020170 and assembly.</title>
        <authorList>
            <person name="Kitahara K."/>
            <person name="Miyoshi S."/>
            <person name="Uesaka K."/>
        </authorList>
    </citation>
    <scope>NUCLEOTIDE SEQUENCE [LARGE SCALE GENOMIC DNA]</scope>
    <source>
        <strain evidence="2 3">KK2020170</strain>
    </source>
</reference>
<accession>A0ABN6I141</accession>
<dbReference type="RefSeq" id="WP_221258071.1">
    <property type="nucleotide sequence ID" value="NZ_AP024749.1"/>
</dbReference>
<organism evidence="2 3">
    <name type="scientific">Flavobacterium okayamense</name>
    <dbReference type="NCBI Taxonomy" id="2830782"/>
    <lineage>
        <taxon>Bacteria</taxon>
        <taxon>Pseudomonadati</taxon>
        <taxon>Bacteroidota</taxon>
        <taxon>Flavobacteriia</taxon>
        <taxon>Flavobacteriales</taxon>
        <taxon>Flavobacteriaceae</taxon>
        <taxon>Flavobacterium</taxon>
    </lineage>
</organism>
<keyword evidence="1" id="KW-0732">Signal</keyword>
<sequence length="178" mass="19729">MKKVILFAFLILSSLTFTSCSDDDNTKENYAKLNDESYSLKTGLYYSDTNNDGTYESLLIIHSEGITYDEVNDEFSGQGSIAVIEIDPHALEDFSGNYTHVDNNVGVVFYPLYDFDNTGNGKAPAPEYYELDTFSLSIAKNGDTATINISGEATNEDTTTALPFEMYYNGNLTFSLID</sequence>
<feature type="chain" id="PRO_5047120058" evidence="1">
    <location>
        <begin position="22"/>
        <end position="178"/>
    </location>
</feature>
<evidence type="ECO:0000313" key="3">
    <source>
        <dbReference type="Proteomes" id="UP000825258"/>
    </source>
</evidence>
<name>A0ABN6I141_9FLAO</name>
<evidence type="ECO:0000256" key="1">
    <source>
        <dbReference type="SAM" id="SignalP"/>
    </source>
</evidence>
<gene>
    <name evidence="2" type="ORF">KK2020170_18350</name>
</gene>
<proteinExistence type="predicted"/>